<feature type="region of interest" description="Disordered" evidence="1">
    <location>
        <begin position="104"/>
        <end position="124"/>
    </location>
</feature>
<accession>A0A2U7N2D9</accession>
<organism evidence="2 3">
    <name type="scientific">Pseudomonas phage PspYZU01</name>
    <dbReference type="NCBI Taxonomy" id="1983555"/>
    <lineage>
        <taxon>Viruses</taxon>
        <taxon>Duplodnaviria</taxon>
        <taxon>Heunggongvirae</taxon>
        <taxon>Uroviricota</taxon>
        <taxon>Caudoviricetes</taxon>
        <taxon>Casjensviridae</taxon>
        <taxon>Phobosvirus</taxon>
        <taxon>Phobosvirus PspYZU01</taxon>
    </lineage>
</organism>
<evidence type="ECO:0000313" key="2">
    <source>
        <dbReference type="EMBL" id="ASD51925.1"/>
    </source>
</evidence>
<name>A0A2U7N2D9_9CAUD</name>
<evidence type="ECO:0000313" key="3">
    <source>
        <dbReference type="Proteomes" id="UP000248142"/>
    </source>
</evidence>
<reference evidence="2 3" key="1">
    <citation type="submission" date="2017-04" db="EMBL/GenBank/DDBJ databases">
        <title>Isolation of lytic bacteriophages infecting Pseudomonas strains for biocontrol of fish and shrimp spoilage during chilled storage.</title>
        <authorList>
            <person name="Yang Z."/>
            <person name="Tao X."/>
            <person name="Gao L."/>
            <person name="Rao S."/>
        </authorList>
    </citation>
    <scope>NUCLEOTIDE SEQUENCE [LARGE SCALE GENOMIC DNA]</scope>
</reference>
<gene>
    <name evidence="2" type="ORF">PspYZU01_40</name>
</gene>
<dbReference type="EMBL" id="KY971609">
    <property type="protein sequence ID" value="ASD51925.1"/>
    <property type="molecule type" value="Genomic_DNA"/>
</dbReference>
<proteinExistence type="predicted"/>
<evidence type="ECO:0000256" key="1">
    <source>
        <dbReference type="SAM" id="MobiDB-lite"/>
    </source>
</evidence>
<keyword evidence="3" id="KW-1185">Reference proteome</keyword>
<sequence length="169" mass="18358">MRIQEAITAVLAEVPKTYGDTETLEGHVFRGRALFGDDDPLPMIAILEDVDEKLQVPTPVGGQTSKTPWTLLVQGFAEDDRLNPSDPAQELLALVKQRLTREAVKAQGTTPGRPPATGPGTGPFGMGNVITSMRMSPGVVRPADEVNGKAYFWFRLTLEIVENGLDPFK</sequence>
<protein>
    <submittedName>
        <fullName evidence="2">Uncharacterized protein</fullName>
    </submittedName>
</protein>
<dbReference type="Proteomes" id="UP000248142">
    <property type="component" value="Segment"/>
</dbReference>